<name>A0A921TZI3_SORBI</name>
<comment type="caution">
    <text evidence="1">The sequence shown here is derived from an EMBL/GenBank/DDBJ whole genome shotgun (WGS) entry which is preliminary data.</text>
</comment>
<gene>
    <name evidence="1" type="ORF">BDA96_10G026100</name>
</gene>
<dbReference type="Proteomes" id="UP000807115">
    <property type="component" value="Chromosome 10"/>
</dbReference>
<evidence type="ECO:0000313" key="1">
    <source>
        <dbReference type="EMBL" id="KAG0512574.1"/>
    </source>
</evidence>
<dbReference type="EMBL" id="CM027689">
    <property type="protein sequence ID" value="KAG0512574.1"/>
    <property type="molecule type" value="Genomic_DNA"/>
</dbReference>
<proteinExistence type="predicted"/>
<accession>A0A921TZI3</accession>
<protein>
    <submittedName>
        <fullName evidence="1">Uncharacterized protein</fullName>
    </submittedName>
</protein>
<reference evidence="1" key="2">
    <citation type="submission" date="2020-10" db="EMBL/GenBank/DDBJ databases">
        <authorList>
            <person name="Cooper E.A."/>
            <person name="Brenton Z.W."/>
            <person name="Flinn B.S."/>
            <person name="Jenkins J."/>
            <person name="Shu S."/>
            <person name="Flowers D."/>
            <person name="Luo F."/>
            <person name="Wang Y."/>
            <person name="Xia P."/>
            <person name="Barry K."/>
            <person name="Daum C."/>
            <person name="Lipzen A."/>
            <person name="Yoshinaga Y."/>
            <person name="Schmutz J."/>
            <person name="Saski C."/>
            <person name="Vermerris W."/>
            <person name="Kresovich S."/>
        </authorList>
    </citation>
    <scope>NUCLEOTIDE SEQUENCE</scope>
</reference>
<sequence length="35" mass="3850">MARKEGSRGLQKNLEECRCRHAAASIMVGCKLAKC</sequence>
<evidence type="ECO:0000313" key="2">
    <source>
        <dbReference type="Proteomes" id="UP000807115"/>
    </source>
</evidence>
<organism evidence="1 2">
    <name type="scientific">Sorghum bicolor</name>
    <name type="common">Sorghum</name>
    <name type="synonym">Sorghum vulgare</name>
    <dbReference type="NCBI Taxonomy" id="4558"/>
    <lineage>
        <taxon>Eukaryota</taxon>
        <taxon>Viridiplantae</taxon>
        <taxon>Streptophyta</taxon>
        <taxon>Embryophyta</taxon>
        <taxon>Tracheophyta</taxon>
        <taxon>Spermatophyta</taxon>
        <taxon>Magnoliopsida</taxon>
        <taxon>Liliopsida</taxon>
        <taxon>Poales</taxon>
        <taxon>Poaceae</taxon>
        <taxon>PACMAD clade</taxon>
        <taxon>Panicoideae</taxon>
        <taxon>Andropogonodae</taxon>
        <taxon>Andropogoneae</taxon>
        <taxon>Sorghinae</taxon>
        <taxon>Sorghum</taxon>
    </lineage>
</organism>
<reference evidence="1" key="1">
    <citation type="journal article" date="2019" name="BMC Genomics">
        <title>A new reference genome for Sorghum bicolor reveals high levels of sequence similarity between sweet and grain genotypes: implications for the genetics of sugar metabolism.</title>
        <authorList>
            <person name="Cooper E.A."/>
            <person name="Brenton Z.W."/>
            <person name="Flinn B.S."/>
            <person name="Jenkins J."/>
            <person name="Shu S."/>
            <person name="Flowers D."/>
            <person name="Luo F."/>
            <person name="Wang Y."/>
            <person name="Xia P."/>
            <person name="Barry K."/>
            <person name="Daum C."/>
            <person name="Lipzen A."/>
            <person name="Yoshinaga Y."/>
            <person name="Schmutz J."/>
            <person name="Saski C."/>
            <person name="Vermerris W."/>
            <person name="Kresovich S."/>
        </authorList>
    </citation>
    <scope>NUCLEOTIDE SEQUENCE</scope>
</reference>
<dbReference type="AlphaFoldDB" id="A0A921TZI3"/>